<protein>
    <submittedName>
        <fullName evidence="1">Uncharacterized protein</fullName>
    </submittedName>
</protein>
<comment type="caution">
    <text evidence="1">The sequence shown here is derived from an EMBL/GenBank/DDBJ whole genome shotgun (WGS) entry which is preliminary data.</text>
</comment>
<gene>
    <name evidence="1" type="ORF">EFD62_16675</name>
</gene>
<keyword evidence="2" id="KW-1185">Reference proteome</keyword>
<dbReference type="RefSeq" id="WP_155522920.1">
    <property type="nucleotide sequence ID" value="NZ_RLII01000048.1"/>
</dbReference>
<dbReference type="Proteomes" id="UP000289166">
    <property type="component" value="Unassembled WGS sequence"/>
</dbReference>
<dbReference type="OrthoDB" id="3637315at2"/>
<proteinExistence type="predicted"/>
<organism evidence="1 2">
    <name type="scientific">Acetivibrio mesophilus</name>
    <dbReference type="NCBI Taxonomy" id="2487273"/>
    <lineage>
        <taxon>Bacteria</taxon>
        <taxon>Bacillati</taxon>
        <taxon>Bacillota</taxon>
        <taxon>Clostridia</taxon>
        <taxon>Eubacteriales</taxon>
        <taxon>Oscillospiraceae</taxon>
        <taxon>Acetivibrio</taxon>
    </lineage>
</organism>
<evidence type="ECO:0000313" key="2">
    <source>
        <dbReference type="Proteomes" id="UP000289166"/>
    </source>
</evidence>
<reference evidence="2" key="1">
    <citation type="submission" date="2018-11" db="EMBL/GenBank/DDBJ databases">
        <title>Genome sequencing of a novel mesophilic and cellulolytic organism within the genus Hungateiclostridium.</title>
        <authorList>
            <person name="Rettenmaier R."/>
            <person name="Liebl W."/>
            <person name="Zverlov V."/>
        </authorList>
    </citation>
    <scope>NUCLEOTIDE SEQUENCE [LARGE SCALE GENOMIC DNA]</scope>
    <source>
        <strain evidence="2">N2K1</strain>
    </source>
</reference>
<accession>A0A4Q0I1S6</accession>
<dbReference type="EMBL" id="RLII01000048">
    <property type="protein sequence ID" value="RXE57617.1"/>
    <property type="molecule type" value="Genomic_DNA"/>
</dbReference>
<sequence>MNIDYEELRHYKDRIRIFFIIYIFSEPCNDQNYDDCCRVLHTEVKIQKLDFLIRNPDYLCFELLELCNRNDMDKKEIKDIIKNIFYSHEPQIRRIEMERFFFGAYEDIDHVISFLVSVGFVRFITKRNSVLKLTEKSYYVTNLADEKIRLLTDNAPHLKWYMERCLLIKKYFGAYSGTQLKNLQYKIDRYRDTTYREYIQNIEDLVRQKYYEEFGEIL</sequence>
<dbReference type="AlphaFoldDB" id="A0A4Q0I1S6"/>
<name>A0A4Q0I1S6_9FIRM</name>
<evidence type="ECO:0000313" key="1">
    <source>
        <dbReference type="EMBL" id="RXE57617.1"/>
    </source>
</evidence>